<sequence length="227" mass="23678">MSLDLDFQDKRILVTAGTKGVGKAVVGLLKQLGARVLTTARHTPTECIADAFVAADLTTVNGCASVAEAVQMHLGGVDAIIHVAGGSTSPGGGFAALGETEWQQELNLNSAASGTLRSCAAARDAGAGQWGYHSPSPLSSVNCRYRNRLPVMRRQSCAVGVQQEPVERGIPEGGSCGSCCARLDRNRSFGSDGRATGEAGGNGLRRRQANHHECTRGYSSWSSVKAH</sequence>
<evidence type="ECO:0000256" key="1">
    <source>
        <dbReference type="SAM" id="MobiDB-lite"/>
    </source>
</evidence>
<accession>A0A3S4M5B5</accession>
<dbReference type="SUPFAM" id="SSF51735">
    <property type="entry name" value="NAD(P)-binding Rossmann-fold domains"/>
    <property type="match status" value="1"/>
</dbReference>
<name>A0A3S4M5B5_CITKO</name>
<dbReference type="Proteomes" id="UP000270272">
    <property type="component" value="Chromosome"/>
</dbReference>
<dbReference type="Gene3D" id="3.40.50.720">
    <property type="entry name" value="NAD(P)-binding Rossmann-like Domain"/>
    <property type="match status" value="1"/>
</dbReference>
<dbReference type="AlphaFoldDB" id="A0A3S4M5B5"/>
<evidence type="ECO:0000313" key="2">
    <source>
        <dbReference type="EMBL" id="VEB85441.1"/>
    </source>
</evidence>
<dbReference type="Pfam" id="PF00106">
    <property type="entry name" value="adh_short"/>
    <property type="match status" value="1"/>
</dbReference>
<dbReference type="EMBL" id="LR134204">
    <property type="protein sequence ID" value="VEB85441.1"/>
    <property type="molecule type" value="Genomic_DNA"/>
</dbReference>
<dbReference type="InterPro" id="IPR002347">
    <property type="entry name" value="SDR_fam"/>
</dbReference>
<reference evidence="2 3" key="1">
    <citation type="submission" date="2018-12" db="EMBL/GenBank/DDBJ databases">
        <authorList>
            <consortium name="Pathogen Informatics"/>
        </authorList>
    </citation>
    <scope>NUCLEOTIDE SEQUENCE [LARGE SCALE GENOMIC DNA]</scope>
    <source>
        <strain evidence="2 3">NCTC11075</strain>
    </source>
</reference>
<feature type="region of interest" description="Disordered" evidence="1">
    <location>
        <begin position="190"/>
        <end position="211"/>
    </location>
</feature>
<proteinExistence type="predicted"/>
<gene>
    <name evidence="2" type="ORF">NCTC11075_00779</name>
</gene>
<evidence type="ECO:0000313" key="3">
    <source>
        <dbReference type="Proteomes" id="UP000270272"/>
    </source>
</evidence>
<protein>
    <submittedName>
        <fullName evidence="2">Short chain dehydrogenase</fullName>
    </submittedName>
</protein>
<dbReference type="InterPro" id="IPR036291">
    <property type="entry name" value="NAD(P)-bd_dom_sf"/>
</dbReference>
<organism evidence="2 3">
    <name type="scientific">Citrobacter koseri</name>
    <name type="common">Citrobacter diversus</name>
    <dbReference type="NCBI Taxonomy" id="545"/>
    <lineage>
        <taxon>Bacteria</taxon>
        <taxon>Pseudomonadati</taxon>
        <taxon>Pseudomonadota</taxon>
        <taxon>Gammaproteobacteria</taxon>
        <taxon>Enterobacterales</taxon>
        <taxon>Enterobacteriaceae</taxon>
        <taxon>Citrobacter</taxon>
    </lineage>
</organism>